<evidence type="ECO:0000313" key="3">
    <source>
        <dbReference type="EMBL" id="ABS49068.1"/>
    </source>
</evidence>
<keyword evidence="1" id="KW-0472">Membrane</keyword>
<dbReference type="EMBL" id="CP000720">
    <property type="protein sequence ID" value="ABS49068.1"/>
    <property type="molecule type" value="Genomic_DNA"/>
</dbReference>
<dbReference type="Proteomes" id="UP000002412">
    <property type="component" value="Chromosome"/>
</dbReference>
<organism evidence="3 4">
    <name type="scientific">Yersinia pseudotuberculosis serotype O:1b (strain IP 31758)</name>
    <dbReference type="NCBI Taxonomy" id="349747"/>
    <lineage>
        <taxon>Bacteria</taxon>
        <taxon>Pseudomonadati</taxon>
        <taxon>Pseudomonadota</taxon>
        <taxon>Gammaproteobacteria</taxon>
        <taxon>Enterobacterales</taxon>
        <taxon>Yersiniaceae</taxon>
        <taxon>Yersinia</taxon>
    </lineage>
</organism>
<evidence type="ECO:0000313" key="4">
    <source>
        <dbReference type="Proteomes" id="UP000002412"/>
    </source>
</evidence>
<dbReference type="HOGENOM" id="CLU_044705_0_0_6"/>
<dbReference type="AlphaFoldDB" id="A0A0U1R1I7"/>
<evidence type="ECO:0000259" key="2">
    <source>
        <dbReference type="Pfam" id="PF04917"/>
    </source>
</evidence>
<keyword evidence="1" id="KW-1133">Transmembrane helix</keyword>
<gene>
    <name evidence="3" type="ordered locus">YpsIP31758_3727</name>
</gene>
<dbReference type="Pfam" id="PF04917">
    <property type="entry name" value="Shufflon_N"/>
    <property type="match status" value="1"/>
</dbReference>
<dbReference type="RefSeq" id="WP_012105804.1">
    <property type="nucleotide sequence ID" value="NC_009708.1"/>
</dbReference>
<evidence type="ECO:0000256" key="1">
    <source>
        <dbReference type="SAM" id="Phobius"/>
    </source>
</evidence>
<reference evidence="3 4" key="1">
    <citation type="journal article" date="2007" name="PLoS Genet.">
        <title>The complete genome sequence of Yersinia pseudotuberculosis IP31758, the causative agent of Far East scarlet-like fever.</title>
        <authorList>
            <person name="Eppinger M."/>
            <person name="Rosovitz M.J."/>
            <person name="Fricke W.F."/>
            <person name="Rasko D.A."/>
            <person name="Kokorina G."/>
            <person name="Fayolle C."/>
            <person name="Lindler L.E."/>
            <person name="Carniel E."/>
            <person name="Ravel J."/>
        </authorList>
    </citation>
    <scope>NUCLEOTIDE SEQUENCE [LARGE SCALE GENOMIC DNA]</scope>
    <source>
        <strain evidence="3 4">IP 31758</strain>
    </source>
</reference>
<feature type="domain" description="Bacterial shufflon protein N-terminal" evidence="2">
    <location>
        <begin position="37"/>
        <end position="347"/>
    </location>
</feature>
<feature type="transmembrane region" description="Helical" evidence="1">
    <location>
        <begin position="12"/>
        <end position="35"/>
    </location>
</feature>
<dbReference type="InterPro" id="IPR007001">
    <property type="entry name" value="Shufflon_N"/>
</dbReference>
<proteinExistence type="predicted"/>
<name>A0A0U1R1I7_YERP3</name>
<sequence length="425" mass="45774">MTFKTRALHRGWAMMSTGIALLILVIVVIWATSIYGDYIKQKEYQVTAVQLSRFKFALKGYVGRHYDKLLASAGTNQPVMVTTAMLKNTGFLPGGFSDTTTTGQRFQAAIVRNAMRTEQLQALIVTQGGSRLPYKALRIISADIEGLGGYVWNNANVTGAMGSWSVPLNSFGLSTSTGHVAALLTTDELSDARNESDRLYRFAVTGKPDFNRMHTSIDMGGNNLNNTGTVNAIEGRFSGNINVVDVTAEGNIRSQQGWLISRGDKGWLNESYGGGFYMSDNDWVRSVNNKGIVTGGQIKGGNIRSDGRLSVGEVLQLDQVNSAGSECGSNGLVSRDASGALLSCQSGVWGTHGKVDVINGNNPTCPANKIPVARYWTQAGGSNYGNYCTLQTGWAGVTMPSCESCVNWEKCHMVYSQTWSATACS</sequence>
<dbReference type="KEGG" id="ypi:YpsIP31758_3727"/>
<protein>
    <submittedName>
        <fullName evidence="3">Bacterial shufflon protein</fullName>
    </submittedName>
</protein>
<accession>A0A0U1R1I7</accession>
<keyword evidence="1" id="KW-0812">Transmembrane</keyword>